<evidence type="ECO:0000313" key="2">
    <source>
        <dbReference type="EMBL" id="KAL2724653.1"/>
    </source>
</evidence>
<dbReference type="Proteomes" id="UP001607303">
    <property type="component" value="Unassembled WGS sequence"/>
</dbReference>
<feature type="compositionally biased region" description="Polar residues" evidence="1">
    <location>
        <begin position="1"/>
        <end position="22"/>
    </location>
</feature>
<sequence length="238" mass="26797">MMSETVVTMDNSSNNASNNPRQVPTVKTEPGQPSPLAGIRLNVPYFRTIPGIIKLVQLKYDERAWVEEIRAVYTVMLNLQQHNRVTSKSPSWSRLTFLQRRNPNSCIPLVELVRYTGWTGSYYSQSLVAMINENLDGGWVTSSPSRVTRSLSSINSSLPHYLSSLVTAMCTLLKIRAMQFTRHGGVKRVILVSTLCPKNECIAVQQVMHHYNCPQAVYAEGRAAPRLWLAMQLCLMVL</sequence>
<proteinExistence type="predicted"/>
<feature type="region of interest" description="Disordered" evidence="1">
    <location>
        <begin position="1"/>
        <end position="33"/>
    </location>
</feature>
<evidence type="ECO:0000256" key="1">
    <source>
        <dbReference type="SAM" id="MobiDB-lite"/>
    </source>
</evidence>
<comment type="caution">
    <text evidence="2">The sequence shown here is derived from an EMBL/GenBank/DDBJ whole genome shotgun (WGS) entry which is preliminary data.</text>
</comment>
<reference evidence="2 3" key="1">
    <citation type="journal article" date="2024" name="Ann. Entomol. Soc. Am.">
        <title>Genomic analyses of the southern and eastern yellowjacket wasps (Hymenoptera: Vespidae) reveal evolutionary signatures of social life.</title>
        <authorList>
            <person name="Catto M.A."/>
            <person name="Caine P.B."/>
            <person name="Orr S.E."/>
            <person name="Hunt B.G."/>
            <person name="Goodisman M.A.D."/>
        </authorList>
    </citation>
    <scope>NUCLEOTIDE SEQUENCE [LARGE SCALE GENOMIC DNA]</scope>
    <source>
        <strain evidence="2">232</strain>
        <tissue evidence="2">Head and thorax</tissue>
    </source>
</reference>
<dbReference type="EMBL" id="JAYRBN010000112">
    <property type="protein sequence ID" value="KAL2724653.1"/>
    <property type="molecule type" value="Genomic_DNA"/>
</dbReference>
<protein>
    <submittedName>
        <fullName evidence="2">CKLF-like MARVEL transmembrane domain-containing protein 4</fullName>
    </submittedName>
</protein>
<organism evidence="2 3">
    <name type="scientific">Vespula maculifrons</name>
    <name type="common">Eastern yellow jacket</name>
    <name type="synonym">Wasp</name>
    <dbReference type="NCBI Taxonomy" id="7453"/>
    <lineage>
        <taxon>Eukaryota</taxon>
        <taxon>Metazoa</taxon>
        <taxon>Ecdysozoa</taxon>
        <taxon>Arthropoda</taxon>
        <taxon>Hexapoda</taxon>
        <taxon>Insecta</taxon>
        <taxon>Pterygota</taxon>
        <taxon>Neoptera</taxon>
        <taxon>Endopterygota</taxon>
        <taxon>Hymenoptera</taxon>
        <taxon>Apocrita</taxon>
        <taxon>Aculeata</taxon>
        <taxon>Vespoidea</taxon>
        <taxon>Vespidae</taxon>
        <taxon>Vespinae</taxon>
        <taxon>Vespula</taxon>
    </lineage>
</organism>
<dbReference type="AlphaFoldDB" id="A0ABD2AVK7"/>
<keyword evidence="3" id="KW-1185">Reference proteome</keyword>
<gene>
    <name evidence="2" type="ORF">V1477_018514</name>
</gene>
<accession>A0ABD2AVK7</accession>
<evidence type="ECO:0000313" key="3">
    <source>
        <dbReference type="Proteomes" id="UP001607303"/>
    </source>
</evidence>
<name>A0ABD2AVK7_VESMC</name>